<reference evidence="3" key="1">
    <citation type="journal article" date="2019" name="Int. J. Syst. Evol. Microbiol.">
        <title>The Global Catalogue of Microorganisms (GCM) 10K type strain sequencing project: providing services to taxonomists for standard genome sequencing and annotation.</title>
        <authorList>
            <consortium name="The Broad Institute Genomics Platform"/>
            <consortium name="The Broad Institute Genome Sequencing Center for Infectious Disease"/>
            <person name="Wu L."/>
            <person name="Ma J."/>
        </authorList>
    </citation>
    <scope>NUCLEOTIDE SEQUENCE [LARGE SCALE GENOMIC DNA]</scope>
    <source>
        <strain evidence="3">JCM 17656</strain>
    </source>
</reference>
<evidence type="ECO:0000256" key="1">
    <source>
        <dbReference type="SAM" id="SignalP"/>
    </source>
</evidence>
<feature type="signal peptide" evidence="1">
    <location>
        <begin position="1"/>
        <end position="28"/>
    </location>
</feature>
<comment type="caution">
    <text evidence="2">The sequence shown here is derived from an EMBL/GenBank/DDBJ whole genome shotgun (WGS) entry which is preliminary data.</text>
</comment>
<dbReference type="EMBL" id="BAABCE010000020">
    <property type="protein sequence ID" value="GAA3584647.1"/>
    <property type="molecule type" value="Genomic_DNA"/>
</dbReference>
<accession>A0ABP6YIW5</accession>
<keyword evidence="1" id="KW-0732">Signal</keyword>
<evidence type="ECO:0000313" key="2">
    <source>
        <dbReference type="EMBL" id="GAA3584647.1"/>
    </source>
</evidence>
<feature type="chain" id="PRO_5046099566" description="Spore-associated protein A" evidence="1">
    <location>
        <begin position="29"/>
        <end position="135"/>
    </location>
</feature>
<dbReference type="PROSITE" id="PS51257">
    <property type="entry name" value="PROKAR_LIPOPROTEIN"/>
    <property type="match status" value="1"/>
</dbReference>
<proteinExistence type="predicted"/>
<dbReference type="Proteomes" id="UP001500707">
    <property type="component" value="Unassembled WGS sequence"/>
</dbReference>
<name>A0ABP6YIW5_9ACTN</name>
<gene>
    <name evidence="2" type="ORF">GCM10022295_77500</name>
</gene>
<sequence>MRRKLGAVATVLATAATAVVMGATTAHAGAYGCAGNQIDAVNVRSGGKTYGTLRLYWDGASGKNCAVMVKNNDLIPGTRYIYVQVSNSNTHQEHRDGQDYSWYAGPVRVEGRGDCVWASGSIEGYPGVATGDHCG</sequence>
<keyword evidence="3" id="KW-1185">Reference proteome</keyword>
<organism evidence="2 3">
    <name type="scientific">Streptomyces osmaniensis</name>
    <dbReference type="NCBI Taxonomy" id="593134"/>
    <lineage>
        <taxon>Bacteria</taxon>
        <taxon>Bacillati</taxon>
        <taxon>Actinomycetota</taxon>
        <taxon>Actinomycetes</taxon>
        <taxon>Kitasatosporales</taxon>
        <taxon>Streptomycetaceae</taxon>
        <taxon>Streptomyces</taxon>
    </lineage>
</organism>
<evidence type="ECO:0000313" key="3">
    <source>
        <dbReference type="Proteomes" id="UP001500707"/>
    </source>
</evidence>
<protein>
    <recommendedName>
        <fullName evidence="4">Spore-associated protein A</fullName>
    </recommendedName>
</protein>
<evidence type="ECO:0008006" key="4">
    <source>
        <dbReference type="Google" id="ProtNLM"/>
    </source>
</evidence>